<proteinExistence type="predicted"/>
<name>A0ABQ4PIY8_9GAMM</name>
<sequence>MEIVLQDPSIAWSKFSIFMWFSVLAVVLTYIVIRIDAYRKMKKLKPKIVLLKCGFLPLLLLYVGYTEQLNRFYALEIGDSGVLTLQYVFPKGKHILVDDYRAKVSRDRARCSLNIFSEGERWKSVMVADSNLCQQSLASISNAL</sequence>
<dbReference type="Proteomes" id="UP000887104">
    <property type="component" value="Unassembled WGS sequence"/>
</dbReference>
<evidence type="ECO:0000313" key="2">
    <source>
        <dbReference type="EMBL" id="GIU47383.1"/>
    </source>
</evidence>
<keyword evidence="1" id="KW-1133">Transmembrane helix</keyword>
<protein>
    <submittedName>
        <fullName evidence="2">Uncharacterized protein</fullName>
    </submittedName>
</protein>
<dbReference type="EMBL" id="BPEY01000047">
    <property type="protein sequence ID" value="GIU47383.1"/>
    <property type="molecule type" value="Genomic_DNA"/>
</dbReference>
<keyword evidence="1" id="KW-0472">Membrane</keyword>
<reference evidence="2" key="1">
    <citation type="submission" date="2021-05" db="EMBL/GenBank/DDBJ databases">
        <title>Molecular characterization for Shewanella algae harboring chromosomal blaOXA-55-like strains isolated from clinical and environment sample.</title>
        <authorList>
            <person name="Ohama Y."/>
            <person name="Aoki K."/>
            <person name="Harada S."/>
            <person name="Moriya K."/>
            <person name="Ishii Y."/>
            <person name="Tateda K."/>
        </authorList>
    </citation>
    <scope>NUCLEOTIDE SEQUENCE</scope>
    <source>
        <strain evidence="2">JCM 11563</strain>
    </source>
</reference>
<evidence type="ECO:0000256" key="1">
    <source>
        <dbReference type="SAM" id="Phobius"/>
    </source>
</evidence>
<feature type="transmembrane region" description="Helical" evidence="1">
    <location>
        <begin position="49"/>
        <end position="65"/>
    </location>
</feature>
<gene>
    <name evidence="2" type="ORF">TUM4438_26450</name>
</gene>
<keyword evidence="3" id="KW-1185">Reference proteome</keyword>
<evidence type="ECO:0000313" key="3">
    <source>
        <dbReference type="Proteomes" id="UP000887104"/>
    </source>
</evidence>
<feature type="transmembrane region" description="Helical" evidence="1">
    <location>
        <begin position="17"/>
        <end position="37"/>
    </location>
</feature>
<dbReference type="RefSeq" id="WP_220781635.1">
    <property type="nucleotide sequence ID" value="NZ_BPEY01000047.1"/>
</dbReference>
<comment type="caution">
    <text evidence="2">The sequence shown here is derived from an EMBL/GenBank/DDBJ whole genome shotgun (WGS) entry which is preliminary data.</text>
</comment>
<organism evidence="2 3">
    <name type="scientific">Shewanella sairae</name>
    <dbReference type="NCBI Taxonomy" id="190310"/>
    <lineage>
        <taxon>Bacteria</taxon>
        <taxon>Pseudomonadati</taxon>
        <taxon>Pseudomonadota</taxon>
        <taxon>Gammaproteobacteria</taxon>
        <taxon>Alteromonadales</taxon>
        <taxon>Shewanellaceae</taxon>
        <taxon>Shewanella</taxon>
    </lineage>
</organism>
<keyword evidence="1" id="KW-0812">Transmembrane</keyword>
<accession>A0ABQ4PIY8</accession>